<evidence type="ECO:0000256" key="2">
    <source>
        <dbReference type="SAM" id="Phobius"/>
    </source>
</evidence>
<proteinExistence type="predicted"/>
<evidence type="ECO:0000256" key="1">
    <source>
        <dbReference type="SAM" id="MobiDB-lite"/>
    </source>
</evidence>
<evidence type="ECO:0000259" key="3">
    <source>
        <dbReference type="Pfam" id="PF13719"/>
    </source>
</evidence>
<gene>
    <name evidence="4" type="ORF">LT85_0856</name>
</gene>
<evidence type="ECO:0000313" key="5">
    <source>
        <dbReference type="Proteomes" id="UP000030302"/>
    </source>
</evidence>
<dbReference type="InterPro" id="IPR011723">
    <property type="entry name" value="Znf/thioredoxin_put"/>
</dbReference>
<evidence type="ECO:0000313" key="4">
    <source>
        <dbReference type="EMBL" id="AIY40016.1"/>
    </source>
</evidence>
<feature type="region of interest" description="Disordered" evidence="1">
    <location>
        <begin position="188"/>
        <end position="216"/>
    </location>
</feature>
<dbReference type="EMBL" id="CP009962">
    <property type="protein sequence ID" value="AIY40016.1"/>
    <property type="molecule type" value="Genomic_DNA"/>
</dbReference>
<feature type="region of interest" description="Disordered" evidence="1">
    <location>
        <begin position="78"/>
        <end position="147"/>
    </location>
</feature>
<dbReference type="Pfam" id="PF13719">
    <property type="entry name" value="Zn_ribbon_5"/>
    <property type="match status" value="1"/>
</dbReference>
<dbReference type="NCBIfam" id="TIGR02098">
    <property type="entry name" value="MJ0042_CXXC"/>
    <property type="match status" value="1"/>
</dbReference>
<dbReference type="Proteomes" id="UP000030302">
    <property type="component" value="Chromosome"/>
</dbReference>
<accession>A0A0A1F646</accession>
<feature type="region of interest" description="Disordered" evidence="1">
    <location>
        <begin position="263"/>
        <end position="302"/>
    </location>
</feature>
<organism evidence="4 5">
    <name type="scientific">Collimonas arenae</name>
    <dbReference type="NCBI Taxonomy" id="279058"/>
    <lineage>
        <taxon>Bacteria</taxon>
        <taxon>Pseudomonadati</taxon>
        <taxon>Pseudomonadota</taxon>
        <taxon>Betaproteobacteria</taxon>
        <taxon>Burkholderiales</taxon>
        <taxon>Oxalobacteraceae</taxon>
        <taxon>Collimonas</taxon>
    </lineage>
</organism>
<feature type="domain" description="Zinc finger/thioredoxin putative" evidence="3">
    <location>
        <begin position="3"/>
        <end position="38"/>
    </location>
</feature>
<feature type="compositionally biased region" description="Basic and acidic residues" evidence="1">
    <location>
        <begin position="95"/>
        <end position="108"/>
    </location>
</feature>
<sequence length="479" mass="51833">MALATQCPHCQTTFRVANDQLKLRGGLVRCGSCREVFNGIEHLVRPELAAPVAPAASPAPEQPAVASPVAEAIADHVTAPSSPEITGRSAAPVDDPIHEHVPAPEAKPEPAQGINTAIGVATGHPLPATHTNPAPEAKSASLEVSPNKTADRVEAAIDGLEEDLRIAEETSQSAPADVHHTPFGLIKPSAVETDDNGDKLPAPNVWHRHVDDDDEPDNQMARMTLMHVAGQDDYTLAAKTNAKDAANAANRDDDELDRIIDELQRKPWRGEKNASSASDTSDDTEGRGKKKNREKAAETEDKLADEPDFVLSARRQKRIGGTLRLAMWIAGGLLLIGLIGQSVYFFRDQLAARMPQVKPLLTSACAKIGCSVGLPMRIDSISFEANELQALDPARNLFSLNLLLRNHSDTVQAWPNIELTLNDGNDKPIVRRVFTPHDYLSAATNPALGFASDQEQTVKVTFELLQLKASGYRVYLYYP</sequence>
<dbReference type="RefSeq" id="WP_038485725.1">
    <property type="nucleotide sequence ID" value="NZ_CP009962.1"/>
</dbReference>
<dbReference type="OrthoDB" id="5294582at2"/>
<keyword evidence="2" id="KW-1133">Transmembrane helix</keyword>
<dbReference type="AlphaFoldDB" id="A0A0A1F646"/>
<name>A0A0A1F646_9BURK</name>
<dbReference type="KEGG" id="care:LT85_0856"/>
<keyword evidence="2 4" id="KW-0812">Transmembrane</keyword>
<dbReference type="STRING" id="279058.LT85_0856"/>
<dbReference type="HOGENOM" id="CLU_036053_4_0_4"/>
<feature type="transmembrane region" description="Helical" evidence="2">
    <location>
        <begin position="325"/>
        <end position="346"/>
    </location>
</feature>
<dbReference type="Pfam" id="PF11906">
    <property type="entry name" value="DUF3426"/>
    <property type="match status" value="1"/>
</dbReference>
<reference evidence="5" key="1">
    <citation type="journal article" date="2014" name="Soil Biol. Biochem.">
        <title>Structure and function of bacterial communities in ageing soils: Insights from the Mendocino ecological staircase.</title>
        <authorList>
            <person name="Uroz S."/>
            <person name="Tech J.J."/>
            <person name="Sawaya N.A."/>
            <person name="Frey-Klett P."/>
            <person name="Leveau J.H.J."/>
        </authorList>
    </citation>
    <scope>NUCLEOTIDE SEQUENCE [LARGE SCALE GENOMIC DNA]</scope>
    <source>
        <strain evidence="5">Cal35</strain>
    </source>
</reference>
<keyword evidence="5" id="KW-1185">Reference proteome</keyword>
<protein>
    <submittedName>
        <fullName evidence="4">Putative transmembrane protein</fullName>
    </submittedName>
</protein>
<dbReference type="InterPro" id="IPR021834">
    <property type="entry name" value="DUF3426"/>
</dbReference>
<feature type="compositionally biased region" description="Basic and acidic residues" evidence="1">
    <location>
        <begin position="263"/>
        <end position="272"/>
    </location>
</feature>
<keyword evidence="2" id="KW-0472">Membrane</keyword>